<keyword evidence="3" id="KW-1185">Reference proteome</keyword>
<dbReference type="AlphaFoldDB" id="A0A4R2NPE5"/>
<evidence type="ECO:0000259" key="1">
    <source>
        <dbReference type="Pfam" id="PF01261"/>
    </source>
</evidence>
<organism evidence="2 3">
    <name type="scientific">Scopulibacillus darangshiensis</name>
    <dbReference type="NCBI Taxonomy" id="442528"/>
    <lineage>
        <taxon>Bacteria</taxon>
        <taxon>Bacillati</taxon>
        <taxon>Bacillota</taxon>
        <taxon>Bacilli</taxon>
        <taxon>Bacillales</taxon>
        <taxon>Sporolactobacillaceae</taxon>
        <taxon>Scopulibacillus</taxon>
    </lineage>
</organism>
<feature type="domain" description="Xylose isomerase-like TIM barrel" evidence="1">
    <location>
        <begin position="12"/>
        <end position="233"/>
    </location>
</feature>
<evidence type="ECO:0000313" key="3">
    <source>
        <dbReference type="Proteomes" id="UP000295416"/>
    </source>
</evidence>
<evidence type="ECO:0000313" key="2">
    <source>
        <dbReference type="EMBL" id="TCP23522.1"/>
    </source>
</evidence>
<dbReference type="PANTHER" id="PTHR12110">
    <property type="entry name" value="HYDROXYPYRUVATE ISOMERASE"/>
    <property type="match status" value="1"/>
</dbReference>
<name>A0A4R2NPE5_9BACL</name>
<dbReference type="InterPro" id="IPR013022">
    <property type="entry name" value="Xyl_isomerase-like_TIM-brl"/>
</dbReference>
<keyword evidence="2" id="KW-0413">Isomerase</keyword>
<protein>
    <submittedName>
        <fullName evidence="2">Sugar phosphate isomerase/epimerase</fullName>
    </submittedName>
</protein>
<dbReference type="InterPro" id="IPR050312">
    <property type="entry name" value="IolE/XylAMocC-like"/>
</dbReference>
<dbReference type="SUPFAM" id="SSF51658">
    <property type="entry name" value="Xylose isomerase-like"/>
    <property type="match status" value="1"/>
</dbReference>
<dbReference type="Proteomes" id="UP000295416">
    <property type="component" value="Unassembled WGS sequence"/>
</dbReference>
<dbReference type="InterPro" id="IPR036237">
    <property type="entry name" value="Xyl_isomerase-like_sf"/>
</dbReference>
<dbReference type="Pfam" id="PF01261">
    <property type="entry name" value="AP_endonuc_2"/>
    <property type="match status" value="1"/>
</dbReference>
<proteinExistence type="predicted"/>
<accession>A0A4R2NPE5</accession>
<dbReference type="PANTHER" id="PTHR12110:SF41">
    <property type="entry name" value="INOSOSE DEHYDRATASE"/>
    <property type="match status" value="1"/>
</dbReference>
<dbReference type="EMBL" id="SLXK01000030">
    <property type="protein sequence ID" value="TCP23522.1"/>
    <property type="molecule type" value="Genomic_DNA"/>
</dbReference>
<dbReference type="GO" id="GO:0016853">
    <property type="term" value="F:isomerase activity"/>
    <property type="evidence" value="ECO:0007669"/>
    <property type="project" value="UniProtKB-KW"/>
</dbReference>
<sequence>MTFREFSVERIIDLAKKAGVGGIEWGGDVHVPPGNLARALDVADLTAKAGLSIVSYGSYYRSGCENDVPFDQILKTAITLGAPSIRVWAGNRGSIKADEQYWKKVIWDTERIAALAEESCITIHIEYHGGTLTDTRTSASRLMKAITQENVKAYWQPPVGEDVDTRLRGMKEIEPWLSHVHVFHWDNRDRRPLNEGKAEWKRYLGILAGLQHDHYAMLEFVKENDPEQFLRDADTLQILIDQCEWVDGFPFL</sequence>
<gene>
    <name evidence="2" type="ORF">EV207_13042</name>
</gene>
<comment type="caution">
    <text evidence="2">The sequence shown here is derived from an EMBL/GenBank/DDBJ whole genome shotgun (WGS) entry which is preliminary data.</text>
</comment>
<dbReference type="Gene3D" id="3.20.20.150">
    <property type="entry name" value="Divalent-metal-dependent TIM barrel enzymes"/>
    <property type="match status" value="1"/>
</dbReference>
<reference evidence="2 3" key="1">
    <citation type="submission" date="2019-03" db="EMBL/GenBank/DDBJ databases">
        <title>Genomic Encyclopedia of Type Strains, Phase IV (KMG-IV): sequencing the most valuable type-strain genomes for metagenomic binning, comparative biology and taxonomic classification.</title>
        <authorList>
            <person name="Goeker M."/>
        </authorList>
    </citation>
    <scope>NUCLEOTIDE SEQUENCE [LARGE SCALE GENOMIC DNA]</scope>
    <source>
        <strain evidence="2 3">DSM 19377</strain>
    </source>
</reference>